<evidence type="ECO:0000256" key="1">
    <source>
        <dbReference type="ARBA" id="ARBA00009388"/>
    </source>
</evidence>
<comment type="similarity">
    <text evidence="1">Belongs to the peptidase M4 family.</text>
</comment>
<keyword evidence="10" id="KW-0812">Transmembrane</keyword>
<dbReference type="CDD" id="cd09597">
    <property type="entry name" value="M4_TLP"/>
    <property type="match status" value="1"/>
</dbReference>
<dbReference type="SUPFAM" id="SSF55486">
    <property type="entry name" value="Metalloproteases ('zincins'), catalytic domain"/>
    <property type="match status" value="1"/>
</dbReference>
<sequence>MSDARICGHARYVGRVGALAVALGIGVGITAVPAVAGAEPETTSTETSGTGTSSTTSAPDTAGTAAVTAATAASESQIAAATVTTPEQKSDKPTTKKNRKTAPRASTHTSKKTTPTAEPRTAGTADQPAAKTDTTPATAAAATAQPAPTVTAAVSSVVQQPVPALAPRPSTPPLVKAVQTFLTALTAPFLGGGSVPHLEFPGLWVLMAAARRELGLSDATADTATRSTETQTVSALSLTTATATVTNLPPQPDTTTLGEADPTTGAVTGQVHAVDPEGKAVTYALVTPPTLGTVKFSSIGAFTYTPTAAQRVQAGLGSVPDAVFRVTAYDGSTAKVPFDVAVPIAPTPVQLLSPVGTGQSTAIAATNTRAYLTDSAAGTLTVVNTLDGTVVKTIAVGPNPTAVAVRPDGKYVYVADTASKTISVIDAATNTVKRTIGTSATPTSLAISPSGGTLFIGNATGKVAKFSTSTNSITGWISNTVGATSVILSPDGKKLYATTPAGVAVYTTSSWWNSAKVLAIPGSSPTAVAAAKDGSRLYVVTDGGTVKVVETAKYTVVDQFEATAPVRAATVNKDGSLLLVTAAGGELTVYDAKTDALLTTLDTGDTVHGIAASPDGMQLYTAGGSAMRVVSLVPTNTKPVVAVPITTSSTVTGVVSGSTGVTDADADPLKITVLSAPVRGTVSFGADGTFTYTPTATARHKAAADTAPTTDLSDTFTFTVDDGRRGVVQQTITVTVVPANKAPTVKTTVGTANTSTGVITGSVKGTDGDADRIYYEGTVSTLQGTAVVKADGTFTYTPTVTARHAAAAATGPTQDTFTVTVDDGHGAVIQVPVTVTVYPRNTAPTTATVSTPLVSAYTGRVTGRITTTDADGDPLTYTSTGPAKGAVVVNADGSFSYTPTAAARAAGTGTDTFTVTISDGHGGSRAVTVTVAVTASTPGNDLPVAVTNAYVANTNSSTGVVTGQVNATDSTALTYLLDSTIASTVGSVVVNADGTFTFTPSTVARYHSWFTPQPDVATFTVAAYDGRDGIPVDVSVPITALHPDADGTLTLAELKTLAGTGDVDVSKNANGTVRNIDGTFTVATVSDAASAAAVLNKVATLLGAPAGFADAARIAVSTTAYNGDVFYRLTQRVGGLAVLGSEVVLATDSTGRVTGLVSNYDSALGSVNTTPTPSLGHAADAEAIVRNDLLTGLAGTPSQATKDAFLATLHLATDLVIYDQDVSENLNTLVRFHPAALAWRVVVDSAPDSPYPSEGVTYFIYANGSNAGQIFSEFSSAQQALSPLRSSGTDLLGATRTVGAGNTGSALVLSDPTRNITTYTTTYVSSGWPGLPSIPGTTVAYTSSWGTAAVSAQANMTRVYDYYSTVLGRTSFDDNGAPIVLSIDYNPSGSAATGWRNAAWTGSELVFGDSGATQAALDLVGHEYTHAVIQYVNGFAYLGESGALNEGYADIMGALIENKTGSGRWLFAEDAAGNPYRSMQDPSAYGQPETYGGRYVDPCGCHDNTTDDFDYVHSNSGILTFAAYKMMDATKNEVSGEQWARVFYESLYRMPSTARFVDARYAVIASARANGFTASQIAAIKTAFDAVGVTASAL</sequence>
<dbReference type="Gene3D" id="3.10.170.10">
    <property type="match status" value="1"/>
</dbReference>
<proteinExistence type="inferred from homology"/>
<dbReference type="InterPro" id="IPR010221">
    <property type="entry name" value="VCBS_dom"/>
</dbReference>
<dbReference type="InterPro" id="IPR011096">
    <property type="entry name" value="FTP_domain"/>
</dbReference>
<dbReference type="Gene3D" id="2.130.10.10">
    <property type="entry name" value="YVTN repeat-like/Quinoprotein amine dehydrogenase"/>
    <property type="match status" value="2"/>
</dbReference>
<dbReference type="EMBL" id="CCBB010000001">
    <property type="protein sequence ID" value="CDO06503.1"/>
    <property type="molecule type" value="Genomic_DNA"/>
</dbReference>
<accession>W9AM01</accession>
<dbReference type="GO" id="GO:0005975">
    <property type="term" value="P:carbohydrate metabolic process"/>
    <property type="evidence" value="ECO:0007669"/>
    <property type="project" value="UniProtKB-ARBA"/>
</dbReference>
<evidence type="ECO:0000256" key="9">
    <source>
        <dbReference type="SAM" id="MobiDB-lite"/>
    </source>
</evidence>
<dbReference type="NCBIfam" id="TIGR02276">
    <property type="entry name" value="beta_rpt_yvtn"/>
    <property type="match status" value="1"/>
</dbReference>
<keyword evidence="10" id="KW-0472">Membrane</keyword>
<dbReference type="Gene3D" id="1.10.390.10">
    <property type="entry name" value="Neutral Protease Domain 2"/>
    <property type="match status" value="1"/>
</dbReference>
<feature type="transmembrane region" description="Helical" evidence="10">
    <location>
        <begin position="12"/>
        <end position="36"/>
    </location>
</feature>
<feature type="compositionally biased region" description="Polar residues" evidence="9">
    <location>
        <begin position="104"/>
        <end position="116"/>
    </location>
</feature>
<dbReference type="InterPro" id="IPR015943">
    <property type="entry name" value="WD40/YVTN_repeat-like_dom_sf"/>
</dbReference>
<evidence type="ECO:0000256" key="8">
    <source>
        <dbReference type="PIRSR" id="PIRSR623612-1"/>
    </source>
</evidence>
<keyword evidence="3" id="KW-0479">Metal-binding</keyword>
<evidence type="ECO:0000256" key="3">
    <source>
        <dbReference type="ARBA" id="ARBA00022723"/>
    </source>
</evidence>
<dbReference type="Pfam" id="PF17963">
    <property type="entry name" value="Big_9"/>
    <property type="match status" value="3"/>
</dbReference>
<dbReference type="InterPro" id="IPR050728">
    <property type="entry name" value="Zinc_Metalloprotease_M4"/>
</dbReference>
<dbReference type="InterPro" id="IPR023612">
    <property type="entry name" value="Peptidase_M4"/>
</dbReference>
<dbReference type="eggNOG" id="COG4254">
    <property type="taxonomic scope" value="Bacteria"/>
</dbReference>
<feature type="domain" description="Peptidase M4" evidence="11">
    <location>
        <begin position="1287"/>
        <end position="1430"/>
    </location>
</feature>
<evidence type="ECO:0000313" key="15">
    <source>
        <dbReference type="Proteomes" id="UP000028870"/>
    </source>
</evidence>
<evidence type="ECO:0000256" key="2">
    <source>
        <dbReference type="ARBA" id="ARBA00022670"/>
    </source>
</evidence>
<comment type="caution">
    <text evidence="14">The sequence shown here is derived from an EMBL/GenBank/DDBJ whole genome shotgun (WGS) entry which is preliminary data.</text>
</comment>
<evidence type="ECO:0000256" key="6">
    <source>
        <dbReference type="ARBA" id="ARBA00022833"/>
    </source>
</evidence>
<dbReference type="PANTHER" id="PTHR33794:SF1">
    <property type="entry name" value="BACILLOLYSIN"/>
    <property type="match status" value="1"/>
</dbReference>
<dbReference type="InterPro" id="IPR013856">
    <property type="entry name" value="Peptidase_M4_domain"/>
</dbReference>
<dbReference type="GO" id="GO:0046872">
    <property type="term" value="F:metal ion binding"/>
    <property type="evidence" value="ECO:0007669"/>
    <property type="project" value="UniProtKB-KW"/>
</dbReference>
<evidence type="ECO:0000313" key="14">
    <source>
        <dbReference type="EMBL" id="CDO06503.1"/>
    </source>
</evidence>
<evidence type="ECO:0000256" key="10">
    <source>
        <dbReference type="SAM" id="Phobius"/>
    </source>
</evidence>
<dbReference type="InterPro" id="IPR011044">
    <property type="entry name" value="Quino_amine_DH_bsu"/>
</dbReference>
<feature type="compositionally biased region" description="Low complexity" evidence="9">
    <location>
        <begin position="124"/>
        <end position="144"/>
    </location>
</feature>
<dbReference type="GO" id="GO:0006508">
    <property type="term" value="P:proteolysis"/>
    <property type="evidence" value="ECO:0007669"/>
    <property type="project" value="UniProtKB-KW"/>
</dbReference>
<keyword evidence="4" id="KW-0732">Signal</keyword>
<feature type="compositionally biased region" description="Low complexity" evidence="9">
    <location>
        <begin position="37"/>
        <end position="82"/>
    </location>
</feature>
<dbReference type="Pfam" id="PF02868">
    <property type="entry name" value="Peptidase_M4_C"/>
    <property type="match status" value="1"/>
</dbReference>
<dbReference type="eggNOG" id="COG3227">
    <property type="taxonomic scope" value="Bacteria"/>
</dbReference>
<dbReference type="SMART" id="SM00320">
    <property type="entry name" value="WD40"/>
    <property type="match status" value="6"/>
</dbReference>
<dbReference type="OrthoDB" id="291295at2"/>
<dbReference type="RefSeq" id="WP_051561106.1">
    <property type="nucleotide sequence ID" value="NZ_CCBB010000001.1"/>
</dbReference>
<feature type="region of interest" description="Disordered" evidence="9">
    <location>
        <begin position="37"/>
        <end position="144"/>
    </location>
</feature>
<dbReference type="InterPro" id="IPR001680">
    <property type="entry name" value="WD40_rpt"/>
</dbReference>
<keyword evidence="10" id="KW-1133">Transmembrane helix</keyword>
<feature type="active site" evidence="8">
    <location>
        <position position="1423"/>
    </location>
</feature>
<organism evidence="14 15">
    <name type="scientific">Mycolicibacterium cosmeticum</name>
    <dbReference type="NCBI Taxonomy" id="258533"/>
    <lineage>
        <taxon>Bacteria</taxon>
        <taxon>Bacillati</taxon>
        <taxon>Actinomycetota</taxon>
        <taxon>Actinomycetes</taxon>
        <taxon>Mycobacteriales</taxon>
        <taxon>Mycobacteriaceae</taxon>
        <taxon>Mycolicibacterium</taxon>
    </lineage>
</organism>
<keyword evidence="5" id="KW-0378">Hydrolase</keyword>
<feature type="domain" description="FTP" evidence="13">
    <location>
        <begin position="1117"/>
        <end position="1156"/>
    </location>
</feature>
<dbReference type="STRING" id="258533.BN977_01293"/>
<dbReference type="InterPro" id="IPR001570">
    <property type="entry name" value="Peptidase_M4_C_domain"/>
</dbReference>
<feature type="active site" description="Proton donor" evidence="8">
    <location>
        <position position="1513"/>
    </location>
</feature>
<evidence type="ECO:0000259" key="13">
    <source>
        <dbReference type="Pfam" id="PF07504"/>
    </source>
</evidence>
<keyword evidence="2" id="KW-0645">Protease</keyword>
<reference evidence="14" key="2">
    <citation type="submission" date="2014-03" db="EMBL/GenBank/DDBJ databases">
        <authorList>
            <person name="Urmite Genomes"/>
        </authorList>
    </citation>
    <scope>NUCLEOTIDE SEQUENCE</scope>
    <source>
        <strain evidence="14">DSM 44829</strain>
    </source>
</reference>
<gene>
    <name evidence="14" type="ORF">BN977_01293</name>
</gene>
<dbReference type="Proteomes" id="UP000028870">
    <property type="component" value="Unassembled WGS sequence"/>
</dbReference>
<dbReference type="Gene3D" id="2.60.40.10">
    <property type="entry name" value="Immunoglobulins"/>
    <property type="match status" value="1"/>
</dbReference>
<dbReference type="Pfam" id="PF07504">
    <property type="entry name" value="FTP"/>
    <property type="match status" value="1"/>
</dbReference>
<dbReference type="PRINTS" id="PR00730">
    <property type="entry name" value="THERMOLYSIN"/>
</dbReference>
<evidence type="ECO:0000256" key="4">
    <source>
        <dbReference type="ARBA" id="ARBA00022729"/>
    </source>
</evidence>
<feature type="domain" description="Peptidase M4 C-terminal" evidence="12">
    <location>
        <begin position="1434"/>
        <end position="1589"/>
    </location>
</feature>
<dbReference type="InterPro" id="IPR013783">
    <property type="entry name" value="Ig-like_fold"/>
</dbReference>
<keyword evidence="7" id="KW-0482">Metalloprotease</keyword>
<dbReference type="NCBIfam" id="TIGR01965">
    <property type="entry name" value="VCBS_repeat"/>
    <property type="match status" value="3"/>
</dbReference>
<dbReference type="PANTHER" id="PTHR33794">
    <property type="entry name" value="BACILLOLYSIN"/>
    <property type="match status" value="1"/>
</dbReference>
<dbReference type="NCBIfam" id="NF012211">
    <property type="entry name" value="tand_rpt_95"/>
    <property type="match status" value="1"/>
</dbReference>
<dbReference type="InterPro" id="IPR027268">
    <property type="entry name" value="Peptidase_M4/M1_CTD_sf"/>
</dbReference>
<name>W9AM01_MYCCO</name>
<protein>
    <submittedName>
        <fullName evidence="14">Peptidase M4, thermolysin</fullName>
    </submittedName>
</protein>
<reference evidence="14" key="1">
    <citation type="submission" date="2014-03" db="EMBL/GenBank/DDBJ databases">
        <title>Draft Genome Sequence of Mycobacterium cosmeticum DSM 44829.</title>
        <authorList>
            <person name="Croce O."/>
            <person name="Robert C."/>
            <person name="Raoult D."/>
            <person name="Drancourt M."/>
        </authorList>
    </citation>
    <scope>NUCLEOTIDE SEQUENCE [LARGE SCALE GENOMIC DNA]</scope>
    <source>
        <strain evidence="14">DSM 44829</strain>
    </source>
</reference>
<evidence type="ECO:0000256" key="7">
    <source>
        <dbReference type="ARBA" id="ARBA00023049"/>
    </source>
</evidence>
<dbReference type="InterPro" id="IPR011964">
    <property type="entry name" value="YVTN_b-propeller_repeat"/>
</dbReference>
<dbReference type="Pfam" id="PF01447">
    <property type="entry name" value="Peptidase_M4"/>
    <property type="match status" value="1"/>
</dbReference>
<keyword evidence="6" id="KW-0862">Zinc</keyword>
<dbReference type="GO" id="GO:0004222">
    <property type="term" value="F:metalloendopeptidase activity"/>
    <property type="evidence" value="ECO:0007669"/>
    <property type="project" value="InterPro"/>
</dbReference>
<keyword evidence="15" id="KW-1185">Reference proteome</keyword>
<evidence type="ECO:0000259" key="11">
    <source>
        <dbReference type="Pfam" id="PF01447"/>
    </source>
</evidence>
<dbReference type="SUPFAM" id="SSF50969">
    <property type="entry name" value="YVTN repeat-like/Quinoprotein amine dehydrogenase"/>
    <property type="match status" value="1"/>
</dbReference>
<dbReference type="eggNOG" id="COG3391">
    <property type="taxonomic scope" value="Bacteria"/>
</dbReference>
<evidence type="ECO:0000256" key="5">
    <source>
        <dbReference type="ARBA" id="ARBA00022801"/>
    </source>
</evidence>
<evidence type="ECO:0000259" key="12">
    <source>
        <dbReference type="Pfam" id="PF02868"/>
    </source>
</evidence>